<evidence type="ECO:0000313" key="2">
    <source>
        <dbReference type="Proteomes" id="UP001519332"/>
    </source>
</evidence>
<dbReference type="InterPro" id="IPR005502">
    <property type="entry name" value="Ribosyl_crysJ1"/>
</dbReference>
<proteinExistence type="predicted"/>
<gene>
    <name evidence="1" type="ORF">JOF56_011378</name>
</gene>
<dbReference type="SUPFAM" id="SSF101478">
    <property type="entry name" value="ADP-ribosylglycohydrolase"/>
    <property type="match status" value="1"/>
</dbReference>
<dbReference type="PANTHER" id="PTHR16222:SF12">
    <property type="entry name" value="ADP-RIBOSYLGLYCOHYDROLASE-RELATED"/>
    <property type="match status" value="1"/>
</dbReference>
<accession>A0ABS4U2V6</accession>
<dbReference type="Pfam" id="PF03747">
    <property type="entry name" value="ADP_ribosyl_GH"/>
    <property type="match status" value="1"/>
</dbReference>
<dbReference type="InterPro" id="IPR036705">
    <property type="entry name" value="Ribosyl_crysJ1_sf"/>
</dbReference>
<dbReference type="PANTHER" id="PTHR16222">
    <property type="entry name" value="ADP-RIBOSYLGLYCOHYDROLASE"/>
    <property type="match status" value="1"/>
</dbReference>
<dbReference type="RefSeq" id="WP_307855735.1">
    <property type="nucleotide sequence ID" value="NZ_JAGINW010000001.1"/>
</dbReference>
<keyword evidence="2" id="KW-1185">Reference proteome</keyword>
<reference evidence="1 2" key="1">
    <citation type="submission" date="2021-03" db="EMBL/GenBank/DDBJ databases">
        <title>Sequencing the genomes of 1000 actinobacteria strains.</title>
        <authorList>
            <person name="Klenk H.-P."/>
        </authorList>
    </citation>
    <scope>NUCLEOTIDE SEQUENCE [LARGE SCALE GENOMIC DNA]</scope>
    <source>
        <strain evidence="1 2">DSM 46670</strain>
    </source>
</reference>
<organism evidence="1 2">
    <name type="scientific">Kibdelosporangium banguiense</name>
    <dbReference type="NCBI Taxonomy" id="1365924"/>
    <lineage>
        <taxon>Bacteria</taxon>
        <taxon>Bacillati</taxon>
        <taxon>Actinomycetota</taxon>
        <taxon>Actinomycetes</taxon>
        <taxon>Pseudonocardiales</taxon>
        <taxon>Pseudonocardiaceae</taxon>
        <taxon>Kibdelosporangium</taxon>
    </lineage>
</organism>
<dbReference type="InterPro" id="IPR050792">
    <property type="entry name" value="ADP-ribosylglycohydrolase"/>
</dbReference>
<dbReference type="Proteomes" id="UP001519332">
    <property type="component" value="Unassembled WGS sequence"/>
</dbReference>
<evidence type="ECO:0000313" key="1">
    <source>
        <dbReference type="EMBL" id="MBP2330993.1"/>
    </source>
</evidence>
<sequence>MGDALGAQFFMVGRSLPDLRAGNPPAGPWEWTDDTEMACNLITELRDHGAVDQDRLAATFADRCEPYRGYGAGAFFILHKVRDGIPWQVAAGAVFNGQGSCGNGAAMRIAPLGAYFADDMAKVVEQATLSAEVTHQHPEGIVGAVAVAKAAAVASRRNRPSARDFLDEVLDGLAKGYTSKGIRRALTLLGRSVAEAAYELGNGSRVTAQDTVPFTLWVAATYLDDYPSAITSCIEAGGDIDTTGAIAGGIVAAHTGIDGVPKQWLAAREPLPDWAL</sequence>
<dbReference type="Gene3D" id="1.10.4080.10">
    <property type="entry name" value="ADP-ribosylation/Crystallin J1"/>
    <property type="match status" value="1"/>
</dbReference>
<comment type="caution">
    <text evidence="1">The sequence shown here is derived from an EMBL/GenBank/DDBJ whole genome shotgun (WGS) entry which is preliminary data.</text>
</comment>
<dbReference type="EMBL" id="JAGINW010000001">
    <property type="protein sequence ID" value="MBP2330993.1"/>
    <property type="molecule type" value="Genomic_DNA"/>
</dbReference>
<name>A0ABS4U2V6_9PSEU</name>
<protein>
    <submittedName>
        <fullName evidence="1">ADP-ribosylglycohydrolase</fullName>
    </submittedName>
</protein>